<evidence type="ECO:0000259" key="6">
    <source>
        <dbReference type="Pfam" id="PF07731"/>
    </source>
</evidence>
<dbReference type="RefSeq" id="WP_124146593.1">
    <property type="nucleotide sequence ID" value="NZ_CAWOKI010000178.1"/>
</dbReference>
<dbReference type="Pfam" id="PF07731">
    <property type="entry name" value="Cu-oxidase_2"/>
    <property type="match status" value="1"/>
</dbReference>
<dbReference type="CDD" id="cd13896">
    <property type="entry name" value="CuRO_3_CopA"/>
    <property type="match status" value="1"/>
</dbReference>
<dbReference type="InterPro" id="IPR034282">
    <property type="entry name" value="CuRO_2_CopA"/>
</dbReference>
<keyword evidence="3" id="KW-0186">Copper</keyword>
<dbReference type="InterPro" id="IPR001117">
    <property type="entry name" value="Cu-oxidase_2nd"/>
</dbReference>
<comment type="caution">
    <text evidence="8">The sequence shown here is derived from an EMBL/GenBank/DDBJ whole genome shotgun (WGS) entry which is preliminary data.</text>
</comment>
<dbReference type="SUPFAM" id="SSF49503">
    <property type="entry name" value="Cupredoxins"/>
    <property type="match status" value="3"/>
</dbReference>
<evidence type="ECO:0000256" key="4">
    <source>
        <dbReference type="SAM" id="MobiDB-lite"/>
    </source>
</evidence>
<evidence type="ECO:0000259" key="7">
    <source>
        <dbReference type="Pfam" id="PF07732"/>
    </source>
</evidence>
<dbReference type="InterPro" id="IPR011706">
    <property type="entry name" value="Cu-oxidase_C"/>
</dbReference>
<keyword evidence="2" id="KW-0560">Oxidoreductase</keyword>
<proteinExistence type="predicted"/>
<name>A0A3N6NAD4_9CYAN</name>
<dbReference type="Proteomes" id="UP000269154">
    <property type="component" value="Unassembled WGS sequence"/>
</dbReference>
<reference evidence="8 9" key="1">
    <citation type="journal article" date="2018" name="ACS Chem. Biol.">
        <title>Ketoreductase domain dysfunction expands chemodiversity: malyngamide biosynthesis in the cyanobacterium Okeania hirsuta.</title>
        <authorList>
            <person name="Moss N.A."/>
            <person name="Leao T."/>
            <person name="Rankin M."/>
            <person name="McCullough T.M."/>
            <person name="Qu P."/>
            <person name="Korobeynikov A."/>
            <person name="Smith J.L."/>
            <person name="Gerwick L."/>
            <person name="Gerwick W.H."/>
        </authorList>
    </citation>
    <scope>NUCLEOTIDE SEQUENCE [LARGE SCALE GENOMIC DNA]</scope>
    <source>
        <strain evidence="8 9">PAB10Feb10-1</strain>
    </source>
</reference>
<dbReference type="PROSITE" id="PS00079">
    <property type="entry name" value="MULTICOPPER_OXIDASE1"/>
    <property type="match status" value="1"/>
</dbReference>
<dbReference type="OrthoDB" id="9757546at2"/>
<organism evidence="8 9">
    <name type="scientific">Okeania hirsuta</name>
    <dbReference type="NCBI Taxonomy" id="1458930"/>
    <lineage>
        <taxon>Bacteria</taxon>
        <taxon>Bacillati</taxon>
        <taxon>Cyanobacteriota</taxon>
        <taxon>Cyanophyceae</taxon>
        <taxon>Oscillatoriophycideae</taxon>
        <taxon>Oscillatoriales</taxon>
        <taxon>Microcoleaceae</taxon>
        <taxon>Okeania</taxon>
    </lineage>
</organism>
<evidence type="ECO:0000256" key="2">
    <source>
        <dbReference type="ARBA" id="ARBA00023002"/>
    </source>
</evidence>
<feature type="domain" description="Plastocyanin-like" evidence="7">
    <location>
        <begin position="55"/>
        <end position="166"/>
    </location>
</feature>
<dbReference type="InterPro" id="IPR034284">
    <property type="entry name" value="CuRO_1_CopA"/>
</dbReference>
<dbReference type="Pfam" id="PF00394">
    <property type="entry name" value="Cu-oxidase"/>
    <property type="match status" value="1"/>
</dbReference>
<accession>A0A3N6NAD4</accession>
<dbReference type="PROSITE" id="PS00080">
    <property type="entry name" value="MULTICOPPER_OXIDASE2"/>
    <property type="match status" value="1"/>
</dbReference>
<dbReference type="InterPro" id="IPR033138">
    <property type="entry name" value="Cu_oxidase_CS"/>
</dbReference>
<feature type="domain" description="Plastocyanin-like" evidence="6">
    <location>
        <begin position="506"/>
        <end position="623"/>
    </location>
</feature>
<keyword evidence="9" id="KW-1185">Reference proteome</keyword>
<dbReference type="PANTHER" id="PTHR11709">
    <property type="entry name" value="MULTI-COPPER OXIDASE"/>
    <property type="match status" value="1"/>
</dbReference>
<dbReference type="GO" id="GO:0042597">
    <property type="term" value="C:periplasmic space"/>
    <property type="evidence" value="ECO:0007669"/>
    <property type="project" value="InterPro"/>
</dbReference>
<dbReference type="InterPro" id="IPR045087">
    <property type="entry name" value="Cu-oxidase_fam"/>
</dbReference>
<sequence>MKTNPLNRRNFLRFSAGIGIVTAIDNILPAYDRQTIAASEPVNGNKYPDLIKLQIQETKLKIGERNATAMTVNGAIPGPLIRLREGQTATIQVTNNLKTDTSIHWHGIILPPEMDGVPGVSFAGIKPGETFTYSFPVNQSGTYWYHSHSGLQEQLGHFGAMIIDPAEPEPIAYDREYAILLSDWTFENPHQVLANLKRKSTYYNYQRRTVGNLVDDLDWRRMRMDPTDIADITGVTYTYLINGMAPESNWSGIFKPGEKVRLRFINASAMTFFDVRIPGLKMTVVQADGQNVQPVTVDEFRIAIAETYDVIVEPEEETAYTIFAETMDRSGYARGTLAPRLGMTAPLPERRKRPLRTMADMGHDHGMDHSAHSQHSPNMNQMDHSQHNSGMDHSQHNSGMNHSQHNSGMDHSQHNSGMNHSQHNSGMNHSQHNSGMNHLTATETIPHQEAVMHGPDHHGSGSAGVAMMSKSRLHEPGIGLENTGTRVLLYTDLRSLKPREDQRKAEREIELHLTGNMERYMWSFDGKKYSEAKEPIQFYNGERLRLTFVNDTMMEHPIHLHGMWMELDNGAGAYKPRKHTVLVKPAERMSVDVTVDAPGNWAFHCHLLYHMKVGMFRVVSVTDKVEKA</sequence>
<dbReference type="GO" id="GO:0005507">
    <property type="term" value="F:copper ion binding"/>
    <property type="evidence" value="ECO:0007669"/>
    <property type="project" value="InterPro"/>
</dbReference>
<evidence type="ECO:0000313" key="9">
    <source>
        <dbReference type="Proteomes" id="UP000269154"/>
    </source>
</evidence>
<dbReference type="NCBIfam" id="TIGR01480">
    <property type="entry name" value="copper_res_A"/>
    <property type="match status" value="1"/>
</dbReference>
<dbReference type="InterPro" id="IPR011707">
    <property type="entry name" value="Cu-oxidase-like_N"/>
</dbReference>
<dbReference type="Pfam" id="PF07732">
    <property type="entry name" value="Cu-oxidase_3"/>
    <property type="match status" value="1"/>
</dbReference>
<evidence type="ECO:0000259" key="5">
    <source>
        <dbReference type="Pfam" id="PF00394"/>
    </source>
</evidence>
<dbReference type="InterPro" id="IPR034279">
    <property type="entry name" value="CuRO_3_CopA"/>
</dbReference>
<dbReference type="EMBL" id="RCBY01000350">
    <property type="protein sequence ID" value="RQH23229.1"/>
    <property type="molecule type" value="Genomic_DNA"/>
</dbReference>
<feature type="compositionally biased region" description="Polar residues" evidence="4">
    <location>
        <begin position="373"/>
        <end position="437"/>
    </location>
</feature>
<gene>
    <name evidence="8" type="ORF">D5R40_30615</name>
</gene>
<dbReference type="InterPro" id="IPR006376">
    <property type="entry name" value="Cu-R_CopA"/>
</dbReference>
<evidence type="ECO:0000256" key="3">
    <source>
        <dbReference type="ARBA" id="ARBA00023008"/>
    </source>
</evidence>
<feature type="domain" description="Plastocyanin-like" evidence="5">
    <location>
        <begin position="176"/>
        <end position="327"/>
    </location>
</feature>
<keyword evidence="1" id="KW-0479">Metal-binding</keyword>
<evidence type="ECO:0000256" key="1">
    <source>
        <dbReference type="ARBA" id="ARBA00022723"/>
    </source>
</evidence>
<dbReference type="GO" id="GO:0016491">
    <property type="term" value="F:oxidoreductase activity"/>
    <property type="evidence" value="ECO:0007669"/>
    <property type="project" value="UniProtKB-KW"/>
</dbReference>
<dbReference type="AlphaFoldDB" id="A0A3N6NAD4"/>
<dbReference type="CDD" id="cd13874">
    <property type="entry name" value="CuRO_2_CopA"/>
    <property type="match status" value="1"/>
</dbReference>
<evidence type="ECO:0000313" key="8">
    <source>
        <dbReference type="EMBL" id="RQH23229.1"/>
    </source>
</evidence>
<dbReference type="CDD" id="cd13848">
    <property type="entry name" value="CuRO_1_CopA"/>
    <property type="match status" value="1"/>
</dbReference>
<protein>
    <submittedName>
        <fullName evidence="8">Copper resistance system multicopper oxidase</fullName>
    </submittedName>
</protein>
<dbReference type="PANTHER" id="PTHR11709:SF394">
    <property type="entry name" value="FI03373P-RELATED"/>
    <property type="match status" value="1"/>
</dbReference>
<dbReference type="InterPro" id="IPR002355">
    <property type="entry name" value="Cu_oxidase_Cu_BS"/>
</dbReference>
<feature type="region of interest" description="Disordered" evidence="4">
    <location>
        <begin position="359"/>
        <end position="437"/>
    </location>
</feature>
<dbReference type="Gene3D" id="2.60.40.420">
    <property type="entry name" value="Cupredoxins - blue copper proteins"/>
    <property type="match status" value="3"/>
</dbReference>
<feature type="compositionally biased region" description="Basic and acidic residues" evidence="4">
    <location>
        <begin position="361"/>
        <end position="371"/>
    </location>
</feature>
<dbReference type="InterPro" id="IPR008972">
    <property type="entry name" value="Cupredoxin"/>
</dbReference>